<dbReference type="Gene3D" id="1.20.1270.60">
    <property type="entry name" value="Arfaptin homology (AH) domain/BAR domain"/>
    <property type="match status" value="1"/>
</dbReference>
<feature type="domain" description="PX" evidence="1">
    <location>
        <begin position="22"/>
        <end position="140"/>
    </location>
</feature>
<dbReference type="PANTHER" id="PTHR10555">
    <property type="entry name" value="SORTING NEXIN"/>
    <property type="match status" value="1"/>
</dbReference>
<dbReference type="Pfam" id="PF00787">
    <property type="entry name" value="PX"/>
    <property type="match status" value="1"/>
</dbReference>
<evidence type="ECO:0000259" key="1">
    <source>
        <dbReference type="PROSITE" id="PS50195"/>
    </source>
</evidence>
<dbReference type="EMBL" id="HBFB01036454">
    <property type="protein sequence ID" value="CAD8696325.1"/>
    <property type="molecule type" value="Transcribed_RNA"/>
</dbReference>
<reference evidence="2" key="1">
    <citation type="submission" date="2021-01" db="EMBL/GenBank/DDBJ databases">
        <authorList>
            <person name="Corre E."/>
            <person name="Pelletier E."/>
            <person name="Niang G."/>
            <person name="Scheremetjew M."/>
            <person name="Finn R."/>
            <person name="Kale V."/>
            <person name="Holt S."/>
            <person name="Cochrane G."/>
            <person name="Meng A."/>
            <person name="Brown T."/>
            <person name="Cohen L."/>
        </authorList>
    </citation>
    <scope>NUCLEOTIDE SEQUENCE</scope>
    <source>
        <strain evidence="2">SAG 11-49</strain>
    </source>
</reference>
<dbReference type="InterPro" id="IPR001683">
    <property type="entry name" value="PX_dom"/>
</dbReference>
<proteinExistence type="predicted"/>
<dbReference type="InterPro" id="IPR027267">
    <property type="entry name" value="AH/BAR_dom_sf"/>
</dbReference>
<dbReference type="SUPFAM" id="SSF103657">
    <property type="entry name" value="BAR/IMD domain-like"/>
    <property type="match status" value="1"/>
</dbReference>
<accession>A0A7S0S5V0</accession>
<organism evidence="2">
    <name type="scientific">Chlamydomonas leiostraca</name>
    <dbReference type="NCBI Taxonomy" id="1034604"/>
    <lineage>
        <taxon>Eukaryota</taxon>
        <taxon>Viridiplantae</taxon>
        <taxon>Chlorophyta</taxon>
        <taxon>core chlorophytes</taxon>
        <taxon>Chlorophyceae</taxon>
        <taxon>CS clade</taxon>
        <taxon>Chlamydomonadales</taxon>
        <taxon>Chlamydomonadaceae</taxon>
        <taxon>Chlamydomonas</taxon>
    </lineage>
</organism>
<dbReference type="SMART" id="SM00312">
    <property type="entry name" value="PX"/>
    <property type="match status" value="1"/>
</dbReference>
<dbReference type="CDD" id="cd07596">
    <property type="entry name" value="BAR_SNX"/>
    <property type="match status" value="1"/>
</dbReference>
<dbReference type="GO" id="GO:0005768">
    <property type="term" value="C:endosome"/>
    <property type="evidence" value="ECO:0007669"/>
    <property type="project" value="UniProtKB-ARBA"/>
</dbReference>
<evidence type="ECO:0000313" key="2">
    <source>
        <dbReference type="EMBL" id="CAD8696325.1"/>
    </source>
</evidence>
<sequence length="412" mass="44583">MDPPPPYTVAVGYDGSHTQANKELEIIIRDSQRNGEGVSAHVVYRVCTTASKHGYPASSDVQRRFSHFSWLAQKLAASFKGCIIPALPEKSAVQKFQMSAEFISHRQRALQVFLNKVATHPVLRDSSELRQFLTANDQEWMLEMARWQAESSAAKPPAVSGALQWLKSLQHSAQNMVSGRSDDALEDAEYVKVRDYVTALEGHLAEAHKQAARLVRKEGELGAALAEFGLAAEQLGKFDDGPVRAAFDVLCSRAGVIANASRARAEALATSFEAPLKEAGRTVRSVNAAMGDRAAALSALCQARGDLDARKVKLAKLRATPGVKGEACDDAEREVRECEGRVAAARVTYDTIVARMTEELHRFQKERAADLAALLRGFALAQAQASAEAAKAWAEMLSEMTAQAGSAGHVTV</sequence>
<dbReference type="Pfam" id="PF09325">
    <property type="entry name" value="Vps5"/>
    <property type="match status" value="1"/>
</dbReference>
<dbReference type="PROSITE" id="PS50195">
    <property type="entry name" value="PX"/>
    <property type="match status" value="1"/>
</dbReference>
<dbReference type="PANTHER" id="PTHR10555:SF170">
    <property type="entry name" value="FI18122P1"/>
    <property type="match status" value="1"/>
</dbReference>
<gene>
    <name evidence="2" type="ORF">CLEI1391_LOCUS20512</name>
</gene>
<protein>
    <recommendedName>
        <fullName evidence="1">PX domain-containing protein</fullName>
    </recommendedName>
</protein>
<dbReference type="AlphaFoldDB" id="A0A7S0S5V0"/>
<dbReference type="SUPFAM" id="SSF64268">
    <property type="entry name" value="PX domain"/>
    <property type="match status" value="1"/>
</dbReference>
<name>A0A7S0S5V0_9CHLO</name>
<dbReference type="InterPro" id="IPR015404">
    <property type="entry name" value="Vps5_C"/>
</dbReference>
<dbReference type="Gene3D" id="3.30.1520.10">
    <property type="entry name" value="Phox-like domain"/>
    <property type="match status" value="1"/>
</dbReference>
<dbReference type="InterPro" id="IPR036871">
    <property type="entry name" value="PX_dom_sf"/>
</dbReference>
<dbReference type="GO" id="GO:0035091">
    <property type="term" value="F:phosphatidylinositol binding"/>
    <property type="evidence" value="ECO:0007669"/>
    <property type="project" value="InterPro"/>
</dbReference>